<dbReference type="RefSeq" id="WP_136543610.1">
    <property type="nucleotide sequence ID" value="NZ_STGU01000030.1"/>
</dbReference>
<evidence type="ECO:0000256" key="1">
    <source>
        <dbReference type="ARBA" id="ARBA00009981"/>
    </source>
</evidence>
<dbReference type="PANTHER" id="PTHR35377">
    <property type="entry name" value="ANTITOXIN VAPB49-RELATED-RELATED"/>
    <property type="match status" value="1"/>
</dbReference>
<dbReference type="Gene3D" id="3.40.1620.10">
    <property type="entry name" value="YefM-like domain"/>
    <property type="match status" value="1"/>
</dbReference>
<comment type="caution">
    <text evidence="3">The sequence shown here is derived from an EMBL/GenBank/DDBJ whole genome shotgun (WGS) entry which is preliminary data.</text>
</comment>
<proteinExistence type="inferred from homology"/>
<dbReference type="SUPFAM" id="SSF143120">
    <property type="entry name" value="YefM-like"/>
    <property type="match status" value="1"/>
</dbReference>
<evidence type="ECO:0000313" key="4">
    <source>
        <dbReference type="Proteomes" id="UP000307378"/>
    </source>
</evidence>
<evidence type="ECO:0000313" key="3">
    <source>
        <dbReference type="EMBL" id="THV29857.1"/>
    </source>
</evidence>
<accession>A0A4S8PH06</accession>
<comment type="function">
    <text evidence="2">Antitoxin component of a type II toxin-antitoxin (TA) system.</text>
</comment>
<reference evidence="3 4" key="1">
    <citation type="submission" date="2019-04" db="EMBL/GenBank/DDBJ databases">
        <title>genome sequence of strain W3.</title>
        <authorList>
            <person name="Gao J."/>
            <person name="Sun J."/>
        </authorList>
    </citation>
    <scope>NUCLEOTIDE SEQUENCE [LARGE SCALE GENOMIC DNA]</scope>
    <source>
        <strain evidence="3 4">W3</strain>
    </source>
</reference>
<dbReference type="Proteomes" id="UP000307378">
    <property type="component" value="Unassembled WGS sequence"/>
</dbReference>
<protein>
    <recommendedName>
        <fullName evidence="2">Antitoxin</fullName>
    </recommendedName>
</protein>
<comment type="similarity">
    <text evidence="1 2">Belongs to the phD/YefM antitoxin family.</text>
</comment>
<dbReference type="InterPro" id="IPR036165">
    <property type="entry name" value="YefM-like_sf"/>
</dbReference>
<evidence type="ECO:0000256" key="2">
    <source>
        <dbReference type="RuleBase" id="RU362080"/>
    </source>
</evidence>
<gene>
    <name evidence="3" type="ORF">FAA86_23330</name>
</gene>
<organism evidence="3 4">
    <name type="scientific">Rhizobium rosettiformans W3</name>
    <dbReference type="NCBI Taxonomy" id="538378"/>
    <lineage>
        <taxon>Bacteria</taxon>
        <taxon>Pseudomonadati</taxon>
        <taxon>Pseudomonadota</taxon>
        <taxon>Alphaproteobacteria</taxon>
        <taxon>Hyphomicrobiales</taxon>
        <taxon>Rhizobiaceae</taxon>
        <taxon>Rhizobium/Agrobacterium group</taxon>
        <taxon>Rhizobium</taxon>
    </lineage>
</organism>
<sequence length="80" mass="8818">MVDVNLADARARFSELVNKAAAGETVQIIKHGKPVAKLTGVASPRRPIDLTALCKLTSSMPPQLQSAGEFIRRIREEERY</sequence>
<dbReference type="Pfam" id="PF02604">
    <property type="entry name" value="PhdYeFM_antitox"/>
    <property type="match status" value="1"/>
</dbReference>
<dbReference type="InterPro" id="IPR006442">
    <property type="entry name" value="Antitoxin_Phd/YefM"/>
</dbReference>
<dbReference type="NCBIfam" id="TIGR01552">
    <property type="entry name" value="phd_fam"/>
    <property type="match status" value="1"/>
</dbReference>
<dbReference type="AlphaFoldDB" id="A0A4S8PH06"/>
<dbReference type="InterPro" id="IPR051416">
    <property type="entry name" value="phD-YefM_TA_antitoxins"/>
</dbReference>
<name>A0A4S8PH06_9HYPH</name>
<dbReference type="EMBL" id="STGU01000030">
    <property type="protein sequence ID" value="THV29857.1"/>
    <property type="molecule type" value="Genomic_DNA"/>
</dbReference>
<dbReference type="PANTHER" id="PTHR35377:SF4">
    <property type="entry name" value="PREVENT-HOST-DEATH FAMILY PROTEIN"/>
    <property type="match status" value="1"/>
</dbReference>